<gene>
    <name evidence="3" type="ORF">H0H81_008614</name>
</gene>
<evidence type="ECO:0000259" key="2">
    <source>
        <dbReference type="PROSITE" id="PS51186"/>
    </source>
</evidence>
<evidence type="ECO:0000313" key="3">
    <source>
        <dbReference type="EMBL" id="KAG5636258.1"/>
    </source>
</evidence>
<evidence type="ECO:0000256" key="1">
    <source>
        <dbReference type="ARBA" id="ARBA00022679"/>
    </source>
</evidence>
<dbReference type="InterPro" id="IPR050769">
    <property type="entry name" value="NAT_camello-type"/>
</dbReference>
<reference evidence="3" key="1">
    <citation type="submission" date="2021-02" db="EMBL/GenBank/DDBJ databases">
        <authorList>
            <person name="Nieuwenhuis M."/>
            <person name="Van De Peppel L.J.J."/>
        </authorList>
    </citation>
    <scope>NUCLEOTIDE SEQUENCE</scope>
    <source>
        <strain evidence="3">D49</strain>
    </source>
</reference>
<feature type="domain" description="N-acetyltransferase" evidence="2">
    <location>
        <begin position="119"/>
        <end position="281"/>
    </location>
</feature>
<reference evidence="3" key="2">
    <citation type="submission" date="2021-10" db="EMBL/GenBank/DDBJ databases">
        <title>Phylogenomics reveals ancestral predisposition of the termite-cultivated fungus Termitomyces towards a domesticated lifestyle.</title>
        <authorList>
            <person name="Auxier B."/>
            <person name="Grum-Grzhimaylo A."/>
            <person name="Cardenas M.E."/>
            <person name="Lodge J.D."/>
            <person name="Laessoe T."/>
            <person name="Pedersen O."/>
            <person name="Smith M.E."/>
            <person name="Kuyper T.W."/>
            <person name="Franco-Molano E.A."/>
            <person name="Baroni T.J."/>
            <person name="Aanen D.K."/>
        </authorList>
    </citation>
    <scope>NUCLEOTIDE SEQUENCE</scope>
    <source>
        <strain evidence="3">D49</strain>
    </source>
</reference>
<dbReference type="Pfam" id="PF00583">
    <property type="entry name" value="Acetyltransf_1"/>
    <property type="match status" value="1"/>
</dbReference>
<dbReference type="Proteomes" id="UP000717328">
    <property type="component" value="Unassembled WGS sequence"/>
</dbReference>
<name>A0A9P7FU16_9AGAR</name>
<dbReference type="GO" id="GO:0008080">
    <property type="term" value="F:N-acetyltransferase activity"/>
    <property type="evidence" value="ECO:0007669"/>
    <property type="project" value="InterPro"/>
</dbReference>
<dbReference type="EMBL" id="JABCKI010005955">
    <property type="protein sequence ID" value="KAG5636258.1"/>
    <property type="molecule type" value="Genomic_DNA"/>
</dbReference>
<keyword evidence="1" id="KW-0808">Transferase</keyword>
<proteinExistence type="predicted"/>
<dbReference type="PANTHER" id="PTHR13947:SF37">
    <property type="entry name" value="LD18367P"/>
    <property type="match status" value="1"/>
</dbReference>
<dbReference type="CDD" id="cd04301">
    <property type="entry name" value="NAT_SF"/>
    <property type="match status" value="1"/>
</dbReference>
<dbReference type="Gene3D" id="3.40.630.30">
    <property type="match status" value="1"/>
</dbReference>
<dbReference type="AlphaFoldDB" id="A0A9P7FU16"/>
<comment type="caution">
    <text evidence="3">The sequence shown here is derived from an EMBL/GenBank/DDBJ whole genome shotgun (WGS) entry which is preliminary data.</text>
</comment>
<dbReference type="InterPro" id="IPR016181">
    <property type="entry name" value="Acyl_CoA_acyltransferase"/>
</dbReference>
<accession>A0A9P7FU16</accession>
<dbReference type="PANTHER" id="PTHR13947">
    <property type="entry name" value="GNAT FAMILY N-ACETYLTRANSFERASE"/>
    <property type="match status" value="1"/>
</dbReference>
<organism evidence="3 4">
    <name type="scientific">Sphagnurus paluster</name>
    <dbReference type="NCBI Taxonomy" id="117069"/>
    <lineage>
        <taxon>Eukaryota</taxon>
        <taxon>Fungi</taxon>
        <taxon>Dikarya</taxon>
        <taxon>Basidiomycota</taxon>
        <taxon>Agaricomycotina</taxon>
        <taxon>Agaricomycetes</taxon>
        <taxon>Agaricomycetidae</taxon>
        <taxon>Agaricales</taxon>
        <taxon>Tricholomatineae</taxon>
        <taxon>Lyophyllaceae</taxon>
        <taxon>Sphagnurus</taxon>
    </lineage>
</organism>
<sequence length="285" mass="31254">MAAYLTAHPLTPIQEQNGVRIRYFRKMDSPAVRDLYLVATGTGRKSYRTATQHPNYNPISLIAPLAGSPREVALKESLSGPLAYLVYALSLLGLAILALRPGRRTLGFVLALGVPGAFLRYRHKVDRGFMDYCHGVLRQDLADIAGHYGMEPVNGSRKESAPVGASAFWVAECTSRDGRGVEIVGCIGLGAIPHCGNKDGELRRMAVSPHCRRMGIASLLVQTLIDHAKANGVRTVLLSTTEYQRPAIRMYLKHGWVESHKEVVTAALGLYRLVIVHFRLDLLSS</sequence>
<keyword evidence="4" id="KW-1185">Reference proteome</keyword>
<evidence type="ECO:0000313" key="4">
    <source>
        <dbReference type="Proteomes" id="UP000717328"/>
    </source>
</evidence>
<dbReference type="InterPro" id="IPR000182">
    <property type="entry name" value="GNAT_dom"/>
</dbReference>
<protein>
    <recommendedName>
        <fullName evidence="2">N-acetyltransferase domain-containing protein</fullName>
    </recommendedName>
</protein>
<dbReference type="OrthoDB" id="41532at2759"/>
<dbReference type="SUPFAM" id="SSF55729">
    <property type="entry name" value="Acyl-CoA N-acyltransferases (Nat)"/>
    <property type="match status" value="1"/>
</dbReference>
<dbReference type="PROSITE" id="PS51186">
    <property type="entry name" value="GNAT"/>
    <property type="match status" value="1"/>
</dbReference>